<evidence type="ECO:0000256" key="1">
    <source>
        <dbReference type="SAM" id="MobiDB-lite"/>
    </source>
</evidence>
<gene>
    <name evidence="2" type="ORF">NDU88_000891</name>
</gene>
<comment type="caution">
    <text evidence="2">The sequence shown here is derived from an EMBL/GenBank/DDBJ whole genome shotgun (WGS) entry which is preliminary data.</text>
</comment>
<feature type="region of interest" description="Disordered" evidence="1">
    <location>
        <begin position="62"/>
        <end position="81"/>
    </location>
</feature>
<dbReference type="AlphaFoldDB" id="A0AAV7S799"/>
<sequence length="102" mass="11264">MIASPWALQLDKDDLEVAMAAFEQADAHLGDSRSFRKGFQSLFVLDTMGRWRLALDAIIGARKHDPSGPVPSTAFSKSPKNDIDEYVNSEFEVQGQQNAVLP</sequence>
<proteinExistence type="predicted"/>
<protein>
    <submittedName>
        <fullName evidence="2">Uncharacterized protein</fullName>
    </submittedName>
</protein>
<accession>A0AAV7S799</accession>
<dbReference type="Proteomes" id="UP001066276">
    <property type="component" value="Chromosome 4_2"/>
</dbReference>
<organism evidence="2 3">
    <name type="scientific">Pleurodeles waltl</name>
    <name type="common">Iberian ribbed newt</name>
    <dbReference type="NCBI Taxonomy" id="8319"/>
    <lineage>
        <taxon>Eukaryota</taxon>
        <taxon>Metazoa</taxon>
        <taxon>Chordata</taxon>
        <taxon>Craniata</taxon>
        <taxon>Vertebrata</taxon>
        <taxon>Euteleostomi</taxon>
        <taxon>Amphibia</taxon>
        <taxon>Batrachia</taxon>
        <taxon>Caudata</taxon>
        <taxon>Salamandroidea</taxon>
        <taxon>Salamandridae</taxon>
        <taxon>Pleurodelinae</taxon>
        <taxon>Pleurodeles</taxon>
    </lineage>
</organism>
<keyword evidence="3" id="KW-1185">Reference proteome</keyword>
<evidence type="ECO:0000313" key="3">
    <source>
        <dbReference type="Proteomes" id="UP001066276"/>
    </source>
</evidence>
<evidence type="ECO:0000313" key="2">
    <source>
        <dbReference type="EMBL" id="KAJ1160389.1"/>
    </source>
</evidence>
<dbReference type="EMBL" id="JANPWB010000008">
    <property type="protein sequence ID" value="KAJ1160389.1"/>
    <property type="molecule type" value="Genomic_DNA"/>
</dbReference>
<reference evidence="2" key="1">
    <citation type="journal article" date="2022" name="bioRxiv">
        <title>Sequencing and chromosome-scale assembly of the giantPleurodeles waltlgenome.</title>
        <authorList>
            <person name="Brown T."/>
            <person name="Elewa A."/>
            <person name="Iarovenko S."/>
            <person name="Subramanian E."/>
            <person name="Araus A.J."/>
            <person name="Petzold A."/>
            <person name="Susuki M."/>
            <person name="Suzuki K.-i.T."/>
            <person name="Hayashi T."/>
            <person name="Toyoda A."/>
            <person name="Oliveira C."/>
            <person name="Osipova E."/>
            <person name="Leigh N.D."/>
            <person name="Simon A."/>
            <person name="Yun M.H."/>
        </authorList>
    </citation>
    <scope>NUCLEOTIDE SEQUENCE</scope>
    <source>
        <strain evidence="2">20211129_DDA</strain>
        <tissue evidence="2">Liver</tissue>
    </source>
</reference>
<name>A0AAV7S799_PLEWA</name>